<evidence type="ECO:0000313" key="3">
    <source>
        <dbReference type="EMBL" id="CAG8797666.1"/>
    </source>
</evidence>
<dbReference type="Gene3D" id="3.30.420.10">
    <property type="entry name" value="Ribonuclease H-like superfamily/Ribonuclease H"/>
    <property type="match status" value="1"/>
</dbReference>
<feature type="non-terminal residue" evidence="3">
    <location>
        <position position="473"/>
    </location>
</feature>
<dbReference type="PANTHER" id="PTHR37984:SF5">
    <property type="entry name" value="PROTEIN NYNRIN-LIKE"/>
    <property type="match status" value="1"/>
</dbReference>
<reference evidence="3 4" key="1">
    <citation type="submission" date="2021-06" db="EMBL/GenBank/DDBJ databases">
        <authorList>
            <person name="Kallberg Y."/>
            <person name="Tangrot J."/>
            <person name="Rosling A."/>
        </authorList>
    </citation>
    <scope>NUCLEOTIDE SEQUENCE [LARGE SCALE GENOMIC DNA]</scope>
    <source>
        <strain evidence="3 4">120-4 pot B 10/14</strain>
    </source>
</reference>
<dbReference type="EMBL" id="CAJVQB010021647">
    <property type="protein sequence ID" value="CAG8797666.1"/>
    <property type="molecule type" value="Genomic_DNA"/>
</dbReference>
<comment type="caution">
    <text evidence="3">The sequence shown here is derived from an EMBL/GenBank/DDBJ whole genome shotgun (WGS) entry which is preliminary data.</text>
</comment>
<keyword evidence="4" id="KW-1185">Reference proteome</keyword>
<evidence type="ECO:0000256" key="1">
    <source>
        <dbReference type="SAM" id="MobiDB-lite"/>
    </source>
</evidence>
<feature type="compositionally biased region" description="Basic and acidic residues" evidence="1">
    <location>
        <begin position="45"/>
        <end position="67"/>
    </location>
</feature>
<name>A0ABN7VTA9_GIGMA</name>
<feature type="region of interest" description="Disordered" evidence="1">
    <location>
        <begin position="192"/>
        <end position="222"/>
    </location>
</feature>
<dbReference type="InterPro" id="IPR012337">
    <property type="entry name" value="RNaseH-like_sf"/>
</dbReference>
<dbReference type="Proteomes" id="UP000789901">
    <property type="component" value="Unassembled WGS sequence"/>
</dbReference>
<accession>A0ABN7VTA9</accession>
<dbReference type="PANTHER" id="PTHR37984">
    <property type="entry name" value="PROTEIN CBG26694"/>
    <property type="match status" value="1"/>
</dbReference>
<feature type="region of interest" description="Disordered" evidence="1">
    <location>
        <begin position="44"/>
        <end position="67"/>
    </location>
</feature>
<dbReference type="PROSITE" id="PS50994">
    <property type="entry name" value="INTEGRASE"/>
    <property type="match status" value="1"/>
</dbReference>
<feature type="domain" description="Integrase catalytic" evidence="2">
    <location>
        <begin position="388"/>
        <end position="473"/>
    </location>
</feature>
<organism evidence="3 4">
    <name type="scientific">Gigaspora margarita</name>
    <dbReference type="NCBI Taxonomy" id="4874"/>
    <lineage>
        <taxon>Eukaryota</taxon>
        <taxon>Fungi</taxon>
        <taxon>Fungi incertae sedis</taxon>
        <taxon>Mucoromycota</taxon>
        <taxon>Glomeromycotina</taxon>
        <taxon>Glomeromycetes</taxon>
        <taxon>Diversisporales</taxon>
        <taxon>Gigasporaceae</taxon>
        <taxon>Gigaspora</taxon>
    </lineage>
</organism>
<evidence type="ECO:0000313" key="4">
    <source>
        <dbReference type="Proteomes" id="UP000789901"/>
    </source>
</evidence>
<dbReference type="SUPFAM" id="SSF53098">
    <property type="entry name" value="Ribonuclease H-like"/>
    <property type="match status" value="1"/>
</dbReference>
<protein>
    <submittedName>
        <fullName evidence="3">42376_t:CDS:1</fullName>
    </submittedName>
</protein>
<dbReference type="InterPro" id="IPR001584">
    <property type="entry name" value="Integrase_cat-core"/>
</dbReference>
<feature type="non-terminal residue" evidence="3">
    <location>
        <position position="1"/>
    </location>
</feature>
<dbReference type="InterPro" id="IPR050951">
    <property type="entry name" value="Retrovirus_Pol_polyprotein"/>
</dbReference>
<proteinExistence type="predicted"/>
<sequence>SQWELETPAQICKYIKKRFHVSESKIPSLGSLYKVYATQRKKKDNGKAEELETQKEKKEAAEDHMHKTKKKEILRITRARRITTTKIAEFCLKQTKVSANFSKEVGILIDQPSTIIIIRVHGEQKCSLGKIDKFPIIVEDKTITFYAVVTNARNYAVIVDWEECKLMIRDRSKKIRIPTKYCKPVNINKGIGKKENSKQNNKGTEREEYTSDDESKKDEDKYEQENLVNKTYLYWEFQEIQNRFGTYQLTTELVKQVNNILVKYKDIFADNSGQLEETSIIQYEIFTENVPHVKQKFYSTSRPKHDFIKTEIQLQEDILYRRNKEDPENPLIVVKHDKVRTILEAIHGSAIEGYLEIKNFVMGCIICQQKGRLETYELLHPIKPAQPFDQISIDFVGSLPITKKAESVATFFVDEIISRYSCSKESISDKSTHFNNKLIEGLCQELNINHIMSSSYYHQTNGQVKRFNLTLCR</sequence>
<evidence type="ECO:0000259" key="2">
    <source>
        <dbReference type="PROSITE" id="PS50994"/>
    </source>
</evidence>
<gene>
    <name evidence="3" type="ORF">GMARGA_LOCUS22440</name>
</gene>
<dbReference type="InterPro" id="IPR036397">
    <property type="entry name" value="RNaseH_sf"/>
</dbReference>